<evidence type="ECO:0000256" key="6">
    <source>
        <dbReference type="ARBA" id="ARBA00023157"/>
    </source>
</evidence>
<evidence type="ECO:0000313" key="13">
    <source>
        <dbReference type="RefSeq" id="XP_023562975.1"/>
    </source>
</evidence>
<keyword evidence="5 9" id="KW-0472">Membrane</keyword>
<evidence type="ECO:0000256" key="8">
    <source>
        <dbReference type="ARBA" id="ARBA00023180"/>
    </source>
</evidence>
<protein>
    <submittedName>
        <fullName evidence="13">Interleukin-12 receptor subunit beta-1</fullName>
    </submittedName>
</protein>
<keyword evidence="12" id="KW-1185">Reference proteome</keyword>
<dbReference type="FunCoup" id="A0A6P6DSK5">
    <property type="interactions" value="409"/>
</dbReference>
<evidence type="ECO:0000256" key="4">
    <source>
        <dbReference type="ARBA" id="ARBA00022989"/>
    </source>
</evidence>
<evidence type="ECO:0000256" key="2">
    <source>
        <dbReference type="ARBA" id="ARBA00022692"/>
    </source>
</evidence>
<dbReference type="RefSeq" id="XP_023562975.1">
    <property type="nucleotide sequence ID" value="XM_023707207.1"/>
</dbReference>
<dbReference type="Gene3D" id="2.60.40.10">
    <property type="entry name" value="Immunoglobulins"/>
    <property type="match status" value="1"/>
</dbReference>
<dbReference type="AlphaFoldDB" id="A0A6P6DSK5"/>
<gene>
    <name evidence="13" type="primary">Il12rb1</name>
</gene>
<comment type="subcellular location">
    <subcellularLocation>
        <location evidence="1">Membrane</location>
        <topology evidence="1">Single-pass type I membrane protein</topology>
    </subcellularLocation>
</comment>
<dbReference type="PROSITE" id="PS50853">
    <property type="entry name" value="FN3"/>
    <property type="match status" value="1"/>
</dbReference>
<evidence type="ECO:0000256" key="3">
    <source>
        <dbReference type="ARBA" id="ARBA00022729"/>
    </source>
</evidence>
<evidence type="ECO:0000259" key="11">
    <source>
        <dbReference type="PROSITE" id="PS50853"/>
    </source>
</evidence>
<feature type="domain" description="Fibronectin type-III" evidence="11">
    <location>
        <begin position="461"/>
        <end position="556"/>
    </location>
</feature>
<evidence type="ECO:0000256" key="5">
    <source>
        <dbReference type="ARBA" id="ARBA00023136"/>
    </source>
</evidence>
<dbReference type="InterPro" id="IPR036116">
    <property type="entry name" value="FN3_sf"/>
</dbReference>
<organism evidence="12 13">
    <name type="scientific">Octodon degus</name>
    <name type="common">Degu</name>
    <name type="synonym">Sciurus degus</name>
    <dbReference type="NCBI Taxonomy" id="10160"/>
    <lineage>
        <taxon>Eukaryota</taxon>
        <taxon>Metazoa</taxon>
        <taxon>Chordata</taxon>
        <taxon>Craniata</taxon>
        <taxon>Vertebrata</taxon>
        <taxon>Euteleostomi</taxon>
        <taxon>Mammalia</taxon>
        <taxon>Eutheria</taxon>
        <taxon>Euarchontoglires</taxon>
        <taxon>Glires</taxon>
        <taxon>Rodentia</taxon>
        <taxon>Hystricomorpha</taxon>
        <taxon>Octodontidae</taxon>
        <taxon>Octodon</taxon>
    </lineage>
</organism>
<dbReference type="SMART" id="SM00060">
    <property type="entry name" value="FN3"/>
    <property type="match status" value="1"/>
</dbReference>
<evidence type="ECO:0000256" key="7">
    <source>
        <dbReference type="ARBA" id="ARBA00023170"/>
    </source>
</evidence>
<dbReference type="PANTHER" id="PTHR23037:SF28">
    <property type="entry name" value="ERYTHROPOIETIN RECEPTOR"/>
    <property type="match status" value="1"/>
</dbReference>
<feature type="chain" id="PRO_5028402155" evidence="10">
    <location>
        <begin position="22"/>
        <end position="704"/>
    </location>
</feature>
<dbReference type="GeneID" id="101582979"/>
<name>A0A6P6DSK5_OCTDE</name>
<dbReference type="SUPFAM" id="SSF49265">
    <property type="entry name" value="Fibronectin type III"/>
    <property type="match status" value="1"/>
</dbReference>
<dbReference type="InParanoid" id="A0A6P6DSK5"/>
<keyword evidence="2 9" id="KW-0812">Transmembrane</keyword>
<feature type="signal peptide" evidence="10">
    <location>
        <begin position="1"/>
        <end position="21"/>
    </location>
</feature>
<evidence type="ECO:0000256" key="10">
    <source>
        <dbReference type="SAM" id="SignalP"/>
    </source>
</evidence>
<proteinExistence type="predicted"/>
<dbReference type="InterPro" id="IPR013783">
    <property type="entry name" value="Ig-like_fold"/>
</dbReference>
<keyword evidence="3 10" id="KW-0732">Signal</keyword>
<dbReference type="InterPro" id="IPR003961">
    <property type="entry name" value="FN3_dom"/>
</dbReference>
<evidence type="ECO:0000256" key="9">
    <source>
        <dbReference type="SAM" id="Phobius"/>
    </source>
</evidence>
<keyword evidence="7 13" id="KW-0675">Receptor</keyword>
<keyword evidence="6" id="KW-1015">Disulfide bond</keyword>
<accession>A0A6P6DSK5</accession>
<dbReference type="CTD" id="3594"/>
<dbReference type="PANTHER" id="PTHR23037">
    <property type="entry name" value="CYTOKINE RECEPTOR"/>
    <property type="match status" value="1"/>
</dbReference>
<evidence type="ECO:0000256" key="1">
    <source>
        <dbReference type="ARBA" id="ARBA00004479"/>
    </source>
</evidence>
<dbReference type="Proteomes" id="UP000515203">
    <property type="component" value="Unplaced"/>
</dbReference>
<dbReference type="GO" id="GO:0004896">
    <property type="term" value="F:cytokine receptor activity"/>
    <property type="evidence" value="ECO:0007669"/>
    <property type="project" value="TreeGrafter"/>
</dbReference>
<dbReference type="OrthoDB" id="8945484at2759"/>
<feature type="transmembrane region" description="Helical" evidence="9">
    <location>
        <begin position="562"/>
        <end position="584"/>
    </location>
</feature>
<reference evidence="13" key="1">
    <citation type="submission" date="2025-08" db="UniProtKB">
        <authorList>
            <consortium name="RefSeq"/>
        </authorList>
    </citation>
    <scope>IDENTIFICATION</scope>
</reference>
<dbReference type="GO" id="GO:0009897">
    <property type="term" value="C:external side of plasma membrane"/>
    <property type="evidence" value="ECO:0007669"/>
    <property type="project" value="TreeGrafter"/>
</dbReference>
<keyword evidence="4 9" id="KW-1133">Transmembrane helix</keyword>
<keyword evidence="8" id="KW-0325">Glycoprotein</keyword>
<dbReference type="CDD" id="cd00063">
    <property type="entry name" value="FN3"/>
    <property type="match status" value="1"/>
</dbReference>
<evidence type="ECO:0000313" key="12">
    <source>
        <dbReference type="Proteomes" id="UP000515203"/>
    </source>
</evidence>
<sequence>MLRLVAPLGLLLLLLSQWSGAYRTSDRCIHDLPYAHRNSGSHLGPRDLSCYRVFNKGDYKCSWQYDGPAEAVSHFLWCCFVAAAAAGSCCYFPAGAATWLQFTDQDGVPVRSNVTLWVESRVDNRTARSPEVTLLLNKWVRYDAPPKALRTSLSRGLLSLVWEAPEDSAQLQLRRRSPRRRSWELGDCEPQDEPGLGDSSHSKSCLCPLEADMAQEFQFRWRRRLQSGVPGGPWSDWSSSECIPPESLPQPEVKLEVAELGQNGRRRLTVHGQLPQPELPEGCLGVTPGAKVTYLLRLHMRSCPCQAKATRIMCLGKRELFLSGGAYDVAVVTRTRLGRGPNQTWHIPAVPTTTHAGPGALNVSAGVDGTGVHWEVRAQGVTHCVEWRLHGQDTAPNCSLQPPRDPGPAGAVTHSWSPAPGMVGQDLCYHVTILASVHPERPTAWWTVLSTYHFGGNASVAGTPPQVWVQNQSERSVAVAWAPSALRSCPGVLKAYVVCCGEDGGRTAERLVSPTETQVTLQDLQPGATYTVQVRADTAWLQGAWSLPQRFSLAPQESHVSVLSASVGSFVTILLLGALGYLGLSRATRHLCPPLPTPCASAAVTFEDSQGRQCVWTSPVDFAEEETSPPETLVVEMCQDRDEGPRTEPPRDLRLALQDQRCAHSPRAPLLLGDLSRRGTGGPWWACGPGDEAPASRCGPGAGD</sequence>
<dbReference type="Pfam" id="PF00041">
    <property type="entry name" value="fn3"/>
    <property type="match status" value="1"/>
</dbReference>